<dbReference type="SUPFAM" id="SSF46785">
    <property type="entry name" value="Winged helix' DNA-binding domain"/>
    <property type="match status" value="1"/>
</dbReference>
<comment type="caution">
    <text evidence="2">The sequence shown here is derived from an EMBL/GenBank/DDBJ whole genome shotgun (WGS) entry which is preliminary data.</text>
</comment>
<dbReference type="EMBL" id="BFAY01000001">
    <property type="protein sequence ID" value="GBF37033.1"/>
    <property type="molecule type" value="Genomic_DNA"/>
</dbReference>
<dbReference type="InterPro" id="IPR001845">
    <property type="entry name" value="HTH_ArsR_DNA-bd_dom"/>
</dbReference>
<dbReference type="CDD" id="cd00090">
    <property type="entry name" value="HTH_ARSR"/>
    <property type="match status" value="1"/>
</dbReference>
<reference evidence="2 3" key="1">
    <citation type="submission" date="2018-02" db="EMBL/GenBank/DDBJ databases">
        <title>Novel Leptospira species isolated from soil and water in Japan.</title>
        <authorList>
            <person name="Nakao R."/>
            <person name="Masuzawa T."/>
        </authorList>
    </citation>
    <scope>NUCLEOTIDE SEQUENCE [LARGE SCALE GENOMIC DNA]</scope>
    <source>
        <strain evidence="2 3">E8</strain>
    </source>
</reference>
<name>A0A2P2CXB4_9LEPT</name>
<dbReference type="GO" id="GO:0003677">
    <property type="term" value="F:DNA binding"/>
    <property type="evidence" value="ECO:0007669"/>
    <property type="project" value="UniProtKB-KW"/>
</dbReference>
<dbReference type="InterPro" id="IPR011991">
    <property type="entry name" value="ArsR-like_HTH"/>
</dbReference>
<dbReference type="PROSITE" id="PS50987">
    <property type="entry name" value="HTH_ARSR_2"/>
    <property type="match status" value="1"/>
</dbReference>
<dbReference type="InterPro" id="IPR036388">
    <property type="entry name" value="WH-like_DNA-bd_sf"/>
</dbReference>
<evidence type="ECO:0000313" key="3">
    <source>
        <dbReference type="Proteomes" id="UP000245076"/>
    </source>
</evidence>
<dbReference type="AlphaFoldDB" id="A0A2P2CXB4"/>
<accession>A0A2P2CXB4</accession>
<dbReference type="Gene3D" id="1.10.10.10">
    <property type="entry name" value="Winged helix-like DNA-binding domain superfamily/Winged helix DNA-binding domain"/>
    <property type="match status" value="1"/>
</dbReference>
<gene>
    <name evidence="2" type="ORF">LPTSP1_00110</name>
</gene>
<dbReference type="PRINTS" id="PR00778">
    <property type="entry name" value="HTHARSR"/>
</dbReference>
<dbReference type="PANTHER" id="PTHR38600">
    <property type="entry name" value="TRANSCRIPTIONAL REGULATORY PROTEIN"/>
    <property type="match status" value="1"/>
</dbReference>
<dbReference type="Pfam" id="PF12840">
    <property type="entry name" value="HTH_20"/>
    <property type="match status" value="1"/>
</dbReference>
<dbReference type="PANTHER" id="PTHR38600:SF2">
    <property type="entry name" value="SLL0088 PROTEIN"/>
    <property type="match status" value="1"/>
</dbReference>
<dbReference type="Proteomes" id="UP000245076">
    <property type="component" value="Unassembled WGS sequence"/>
</dbReference>
<sequence>MLDYLSLSSILKQMLNNSSLDRIFYALSDPTRRDIVERLSKKPASVSELASPLDMSMAAVVQHVQILEESGLIKTQKIGRVRSCRVEPNSLELIENWVHQRRKFWERNLDRLGEFLEKTEKGKK</sequence>
<organism evidence="2 3">
    <name type="scientific">Leptospira johnsonii</name>
    <dbReference type="NCBI Taxonomy" id="1917820"/>
    <lineage>
        <taxon>Bacteria</taxon>
        <taxon>Pseudomonadati</taxon>
        <taxon>Spirochaetota</taxon>
        <taxon>Spirochaetia</taxon>
        <taxon>Leptospirales</taxon>
        <taxon>Leptospiraceae</taxon>
        <taxon>Leptospira</taxon>
    </lineage>
</organism>
<dbReference type="SMART" id="SM00418">
    <property type="entry name" value="HTH_ARSR"/>
    <property type="match status" value="1"/>
</dbReference>
<dbReference type="GO" id="GO:0003700">
    <property type="term" value="F:DNA-binding transcription factor activity"/>
    <property type="evidence" value="ECO:0007669"/>
    <property type="project" value="InterPro"/>
</dbReference>
<evidence type="ECO:0000259" key="1">
    <source>
        <dbReference type="PROSITE" id="PS50987"/>
    </source>
</evidence>
<dbReference type="InterPro" id="IPR036390">
    <property type="entry name" value="WH_DNA-bd_sf"/>
</dbReference>
<keyword evidence="2" id="KW-0238">DNA-binding</keyword>
<dbReference type="NCBIfam" id="NF033788">
    <property type="entry name" value="HTH_metalloreg"/>
    <property type="match status" value="1"/>
</dbReference>
<proteinExistence type="predicted"/>
<feature type="domain" description="HTH arsR-type" evidence="1">
    <location>
        <begin position="11"/>
        <end position="105"/>
    </location>
</feature>
<keyword evidence="3" id="KW-1185">Reference proteome</keyword>
<protein>
    <submittedName>
        <fullName evidence="2">DNA-binding helix-turn-helix protein</fullName>
    </submittedName>
</protein>
<evidence type="ECO:0000313" key="2">
    <source>
        <dbReference type="EMBL" id="GBF37033.1"/>
    </source>
</evidence>